<feature type="non-terminal residue" evidence="1">
    <location>
        <position position="30"/>
    </location>
</feature>
<sequence>PKIVFEMVYEEIQKSPELKHTSTFGLRFPR</sequence>
<proteinExistence type="predicted"/>
<accession>X1QA25</accession>
<name>X1QA25_9ZZZZ</name>
<reference evidence="1" key="1">
    <citation type="journal article" date="2014" name="Front. Microbiol.">
        <title>High frequency of phylogenetically diverse reductive dehalogenase-homologous genes in deep subseafloor sedimentary metagenomes.</title>
        <authorList>
            <person name="Kawai M."/>
            <person name="Futagami T."/>
            <person name="Toyoda A."/>
            <person name="Takaki Y."/>
            <person name="Nishi S."/>
            <person name="Hori S."/>
            <person name="Arai W."/>
            <person name="Tsubouchi T."/>
            <person name="Morono Y."/>
            <person name="Uchiyama I."/>
            <person name="Ito T."/>
            <person name="Fujiyama A."/>
            <person name="Inagaki F."/>
            <person name="Takami H."/>
        </authorList>
    </citation>
    <scope>NUCLEOTIDE SEQUENCE</scope>
    <source>
        <strain evidence="1">Expedition CK06-06</strain>
    </source>
</reference>
<organism evidence="1">
    <name type="scientific">marine sediment metagenome</name>
    <dbReference type="NCBI Taxonomy" id="412755"/>
    <lineage>
        <taxon>unclassified sequences</taxon>
        <taxon>metagenomes</taxon>
        <taxon>ecological metagenomes</taxon>
    </lineage>
</organism>
<evidence type="ECO:0000313" key="1">
    <source>
        <dbReference type="EMBL" id="GAI65058.1"/>
    </source>
</evidence>
<dbReference type="EMBL" id="BARV01046344">
    <property type="protein sequence ID" value="GAI65058.1"/>
    <property type="molecule type" value="Genomic_DNA"/>
</dbReference>
<dbReference type="AlphaFoldDB" id="X1QA25"/>
<protein>
    <submittedName>
        <fullName evidence="1">Uncharacterized protein</fullName>
    </submittedName>
</protein>
<gene>
    <name evidence="1" type="ORF">S06H3_67188</name>
</gene>
<comment type="caution">
    <text evidence="1">The sequence shown here is derived from an EMBL/GenBank/DDBJ whole genome shotgun (WGS) entry which is preliminary data.</text>
</comment>
<feature type="non-terminal residue" evidence="1">
    <location>
        <position position="1"/>
    </location>
</feature>